<accession>A0A9W6WBH0</accession>
<dbReference type="Pfam" id="PF00353">
    <property type="entry name" value="HemolysinCabind"/>
    <property type="match status" value="5"/>
</dbReference>
<evidence type="ECO:0000256" key="2">
    <source>
        <dbReference type="ARBA" id="ARBA00022525"/>
    </source>
</evidence>
<evidence type="ECO:0000256" key="3">
    <source>
        <dbReference type="SAM" id="MobiDB-lite"/>
    </source>
</evidence>
<comment type="subcellular location">
    <subcellularLocation>
        <location evidence="1">Secreted</location>
    </subcellularLocation>
</comment>
<dbReference type="GO" id="GO:0005576">
    <property type="term" value="C:extracellular region"/>
    <property type="evidence" value="ECO:0007669"/>
    <property type="project" value="UniProtKB-SubCell"/>
</dbReference>
<evidence type="ECO:0000313" key="4">
    <source>
        <dbReference type="EMBL" id="GLZ78725.1"/>
    </source>
</evidence>
<dbReference type="Gene3D" id="2.150.10.10">
    <property type="entry name" value="Serralysin-like metalloprotease, C-terminal"/>
    <property type="match status" value="1"/>
</dbReference>
<dbReference type="InterPro" id="IPR011049">
    <property type="entry name" value="Serralysin-like_metalloprot_C"/>
</dbReference>
<dbReference type="InterPro" id="IPR028208">
    <property type="entry name" value="Effector_pro_NleD-like"/>
</dbReference>
<dbReference type="PANTHER" id="PTHR38340:SF1">
    <property type="entry name" value="S-LAYER PROTEIN"/>
    <property type="match status" value="1"/>
</dbReference>
<name>A0A9W6WBH0_9ACTN</name>
<dbReference type="PRINTS" id="PR00313">
    <property type="entry name" value="CABNDNGRPT"/>
</dbReference>
<evidence type="ECO:0008006" key="6">
    <source>
        <dbReference type="Google" id="ProtNLM"/>
    </source>
</evidence>
<dbReference type="SUPFAM" id="SSF140453">
    <property type="entry name" value="EsxAB dimer-like"/>
    <property type="match status" value="1"/>
</dbReference>
<proteinExistence type="predicted"/>
<dbReference type="Gene3D" id="2.160.20.160">
    <property type="match status" value="1"/>
</dbReference>
<gene>
    <name evidence="4" type="ORF">Afil01_35320</name>
</gene>
<sequence length="644" mass="66699">MTDLQKPINVDRTWWNLRADPGHLETVATAWETLGGSATRAATGLTAAAKRVVDGKWRGDARDGYASHVAKLTGSLDDVEPETKKVAKALRDTAGELRAVQGRLTQDESALMAAVPNTADATTIHFKPTTAEQTAQVTAAVATARREREALKGRLTGFAGELPAEGAWTDISKGWDALADGGPSPYPLPPEATRPGLTLDLPDGSHVVNGTTGDDKMSVGTDAHGNVVVTVNGVTTTYPPGTPITLRGGAGNDVIGVGGDAPATVLAGDGGDVIGIGAKGNHTVIGGNGDDTVTATTTATGNSYISTNSGNDTVTAGKGDDTIATGSGADRVRAGAGNDAVSGGAGDDYIDGQDGNDVLDGGAGDDIVYGLNGDDHADGGDGRDYVEGGKGSDVVNGGGGNDVVSGGQGDDQVGGGSGNDVLYAGRGSDDVDGGAGTDRAYVEKDDRMTPGVEKHQVVEIPDTSFIQIKGSPDFQERVRADLDLFASSPTGRKMIEELGRAVADSHGDRAVGEREIVINQTPDANGYANSWLMSMSDVNIDYNPEYTSNGSKPPSTVLYHELGHAYDFLKGTTEWGTYDGDDITDKGKVPSFERQAAGLPIVTDPPGDATPPSEGIDPDHPIEYTENGLRREFEHWGERQHYDD</sequence>
<organism evidence="4 5">
    <name type="scientific">Actinorhabdospora filicis</name>
    <dbReference type="NCBI Taxonomy" id="1785913"/>
    <lineage>
        <taxon>Bacteria</taxon>
        <taxon>Bacillati</taxon>
        <taxon>Actinomycetota</taxon>
        <taxon>Actinomycetes</taxon>
        <taxon>Micromonosporales</taxon>
        <taxon>Micromonosporaceae</taxon>
        <taxon>Actinorhabdospora</taxon>
    </lineage>
</organism>
<dbReference type="SUPFAM" id="SSF51120">
    <property type="entry name" value="beta-Roll"/>
    <property type="match status" value="2"/>
</dbReference>
<dbReference type="AlphaFoldDB" id="A0A9W6WBH0"/>
<evidence type="ECO:0000256" key="1">
    <source>
        <dbReference type="ARBA" id="ARBA00004613"/>
    </source>
</evidence>
<dbReference type="InterPro" id="IPR036689">
    <property type="entry name" value="ESAT-6-like_sf"/>
</dbReference>
<dbReference type="Gene3D" id="1.10.287.1060">
    <property type="entry name" value="ESAT-6-like"/>
    <property type="match status" value="1"/>
</dbReference>
<keyword evidence="2" id="KW-0964">Secreted</keyword>
<protein>
    <recommendedName>
        <fullName evidence="6">Hemolysin type calcium-binding protein</fullName>
    </recommendedName>
</protein>
<comment type="caution">
    <text evidence="4">The sequence shown here is derived from an EMBL/GenBank/DDBJ whole genome shotgun (WGS) entry which is preliminary data.</text>
</comment>
<evidence type="ECO:0000313" key="5">
    <source>
        <dbReference type="Proteomes" id="UP001165079"/>
    </source>
</evidence>
<keyword evidence="5" id="KW-1185">Reference proteome</keyword>
<dbReference type="InterPro" id="IPR001343">
    <property type="entry name" value="Hemolysn_Ca-bd"/>
</dbReference>
<dbReference type="PANTHER" id="PTHR38340">
    <property type="entry name" value="S-LAYER PROTEIN"/>
    <property type="match status" value="1"/>
</dbReference>
<dbReference type="GO" id="GO:0005509">
    <property type="term" value="F:calcium ion binding"/>
    <property type="evidence" value="ECO:0007669"/>
    <property type="project" value="InterPro"/>
</dbReference>
<dbReference type="EMBL" id="BSTX01000002">
    <property type="protein sequence ID" value="GLZ78725.1"/>
    <property type="molecule type" value="Genomic_DNA"/>
</dbReference>
<dbReference type="InterPro" id="IPR050557">
    <property type="entry name" value="RTX_toxin/Mannuronan_C5-epim"/>
</dbReference>
<dbReference type="RefSeq" id="WP_285663871.1">
    <property type="nucleotide sequence ID" value="NZ_BSTX01000002.1"/>
</dbReference>
<dbReference type="Pfam" id="PF14891">
    <property type="entry name" value="Peptidase_M91"/>
    <property type="match status" value="1"/>
</dbReference>
<feature type="region of interest" description="Disordered" evidence="3">
    <location>
        <begin position="599"/>
        <end position="623"/>
    </location>
</feature>
<dbReference type="Proteomes" id="UP001165079">
    <property type="component" value="Unassembled WGS sequence"/>
</dbReference>
<reference evidence="4" key="1">
    <citation type="submission" date="2023-03" db="EMBL/GenBank/DDBJ databases">
        <title>Actinorhabdospora filicis NBRC 111898.</title>
        <authorList>
            <person name="Ichikawa N."/>
            <person name="Sato H."/>
            <person name="Tonouchi N."/>
        </authorList>
    </citation>
    <scope>NUCLEOTIDE SEQUENCE</scope>
    <source>
        <strain evidence="4">NBRC 111898</strain>
    </source>
</reference>